<keyword evidence="8" id="KW-1185">Reference proteome</keyword>
<keyword evidence="4" id="KW-0804">Transcription</keyword>
<dbReference type="SUPFAM" id="SSF101936">
    <property type="entry name" value="DNA-binding pseudobarrel domain"/>
    <property type="match status" value="1"/>
</dbReference>
<dbReference type="PANTHER" id="PTHR34269:SF11">
    <property type="entry name" value="B3 DOMAIN PROTEIN"/>
    <property type="match status" value="1"/>
</dbReference>
<evidence type="ECO:0000256" key="5">
    <source>
        <dbReference type="ARBA" id="ARBA00023242"/>
    </source>
</evidence>
<evidence type="ECO:0000256" key="3">
    <source>
        <dbReference type="ARBA" id="ARBA00023125"/>
    </source>
</evidence>
<comment type="caution">
    <text evidence="7">The sequence shown here is derived from an EMBL/GenBank/DDBJ whole genome shotgun (WGS) entry which is preliminary data.</text>
</comment>
<sequence>MASFSRLSSSTLSDAAKSHAAEKLEAHSYFPLSPAEFIDFFALEGNQADEKAAAESGVSTELSLGCWTAVYSPPRAVVPGDLHKPADQDINWEIVKELKGSDVDGSSRLMLKKHWVQQHILPHVMGQGEGVGEGVEVVVWDVDTGSEHVLVLKKWKSGSFVFMKNWMSDFVRRRGLEKKDEIGLRWDHENSRLEFTVIKKK</sequence>
<dbReference type="CDD" id="cd10017">
    <property type="entry name" value="B3_DNA"/>
    <property type="match status" value="1"/>
</dbReference>
<dbReference type="InterPro" id="IPR015300">
    <property type="entry name" value="DNA-bd_pseudobarrel_sf"/>
</dbReference>
<keyword evidence="2" id="KW-0805">Transcription regulation</keyword>
<evidence type="ECO:0000313" key="7">
    <source>
        <dbReference type="EMBL" id="KAK4408379.1"/>
    </source>
</evidence>
<dbReference type="InterPro" id="IPR003340">
    <property type="entry name" value="B3_DNA-bd"/>
</dbReference>
<gene>
    <name evidence="7" type="ORF">Sango_0418900</name>
</gene>
<dbReference type="SMART" id="SM01019">
    <property type="entry name" value="B3"/>
    <property type="match status" value="1"/>
</dbReference>
<dbReference type="Proteomes" id="UP001289374">
    <property type="component" value="Unassembled WGS sequence"/>
</dbReference>
<accession>A0AAE2C456</accession>
<dbReference type="Gene3D" id="2.40.330.10">
    <property type="entry name" value="DNA-binding pseudobarrel domain"/>
    <property type="match status" value="1"/>
</dbReference>
<dbReference type="PANTHER" id="PTHR34269">
    <property type="entry name" value="TRANSCRIPTION FACTOR B3-DOMAIN FAMILY-RELATED"/>
    <property type="match status" value="1"/>
</dbReference>
<dbReference type="InterPro" id="IPR051442">
    <property type="entry name" value="B3_domain"/>
</dbReference>
<comment type="subcellular location">
    <subcellularLocation>
        <location evidence="1">Nucleus</location>
    </subcellularLocation>
</comment>
<name>A0AAE2C456_9LAMI</name>
<evidence type="ECO:0000313" key="8">
    <source>
        <dbReference type="Proteomes" id="UP001289374"/>
    </source>
</evidence>
<dbReference type="AlphaFoldDB" id="A0AAE2C456"/>
<keyword evidence="3" id="KW-0238">DNA-binding</keyword>
<evidence type="ECO:0000256" key="2">
    <source>
        <dbReference type="ARBA" id="ARBA00023015"/>
    </source>
</evidence>
<dbReference type="GO" id="GO:0005634">
    <property type="term" value="C:nucleus"/>
    <property type="evidence" value="ECO:0007669"/>
    <property type="project" value="UniProtKB-SubCell"/>
</dbReference>
<organism evidence="7 8">
    <name type="scientific">Sesamum angolense</name>
    <dbReference type="NCBI Taxonomy" id="2727404"/>
    <lineage>
        <taxon>Eukaryota</taxon>
        <taxon>Viridiplantae</taxon>
        <taxon>Streptophyta</taxon>
        <taxon>Embryophyta</taxon>
        <taxon>Tracheophyta</taxon>
        <taxon>Spermatophyta</taxon>
        <taxon>Magnoliopsida</taxon>
        <taxon>eudicotyledons</taxon>
        <taxon>Gunneridae</taxon>
        <taxon>Pentapetalae</taxon>
        <taxon>asterids</taxon>
        <taxon>lamiids</taxon>
        <taxon>Lamiales</taxon>
        <taxon>Pedaliaceae</taxon>
        <taxon>Sesamum</taxon>
    </lineage>
</organism>
<protein>
    <submittedName>
        <fullName evidence="7">B3 domain-containing protein</fullName>
    </submittedName>
</protein>
<feature type="domain" description="TF-B3" evidence="6">
    <location>
        <begin position="94"/>
        <end position="201"/>
    </location>
</feature>
<evidence type="ECO:0000256" key="1">
    <source>
        <dbReference type="ARBA" id="ARBA00004123"/>
    </source>
</evidence>
<keyword evidence="5" id="KW-0539">Nucleus</keyword>
<proteinExistence type="predicted"/>
<evidence type="ECO:0000256" key="4">
    <source>
        <dbReference type="ARBA" id="ARBA00023163"/>
    </source>
</evidence>
<reference evidence="7" key="2">
    <citation type="journal article" date="2024" name="Plant">
        <title>Genomic evolution and insights into agronomic trait innovations of Sesamum species.</title>
        <authorList>
            <person name="Miao H."/>
            <person name="Wang L."/>
            <person name="Qu L."/>
            <person name="Liu H."/>
            <person name="Sun Y."/>
            <person name="Le M."/>
            <person name="Wang Q."/>
            <person name="Wei S."/>
            <person name="Zheng Y."/>
            <person name="Lin W."/>
            <person name="Duan Y."/>
            <person name="Cao H."/>
            <person name="Xiong S."/>
            <person name="Wang X."/>
            <person name="Wei L."/>
            <person name="Li C."/>
            <person name="Ma Q."/>
            <person name="Ju M."/>
            <person name="Zhao R."/>
            <person name="Li G."/>
            <person name="Mu C."/>
            <person name="Tian Q."/>
            <person name="Mei H."/>
            <person name="Zhang T."/>
            <person name="Gao T."/>
            <person name="Zhang H."/>
        </authorList>
    </citation>
    <scope>NUCLEOTIDE SEQUENCE</scope>
    <source>
        <strain evidence="7">K16</strain>
    </source>
</reference>
<dbReference type="EMBL" id="JACGWL010000002">
    <property type="protein sequence ID" value="KAK4408379.1"/>
    <property type="molecule type" value="Genomic_DNA"/>
</dbReference>
<dbReference type="GO" id="GO:0003677">
    <property type="term" value="F:DNA binding"/>
    <property type="evidence" value="ECO:0007669"/>
    <property type="project" value="UniProtKB-KW"/>
</dbReference>
<evidence type="ECO:0000259" key="6">
    <source>
        <dbReference type="SMART" id="SM01019"/>
    </source>
</evidence>
<reference evidence="7" key="1">
    <citation type="submission" date="2020-06" db="EMBL/GenBank/DDBJ databases">
        <authorList>
            <person name="Li T."/>
            <person name="Hu X."/>
            <person name="Zhang T."/>
            <person name="Song X."/>
            <person name="Zhang H."/>
            <person name="Dai N."/>
            <person name="Sheng W."/>
            <person name="Hou X."/>
            <person name="Wei L."/>
        </authorList>
    </citation>
    <scope>NUCLEOTIDE SEQUENCE</scope>
    <source>
        <strain evidence="7">K16</strain>
        <tissue evidence="7">Leaf</tissue>
    </source>
</reference>